<reference evidence="2" key="1">
    <citation type="submission" date="2014-09" db="EMBL/GenBank/DDBJ databases">
        <authorList>
            <person name="Sharma Rahul"/>
            <person name="Thines Marco"/>
        </authorList>
    </citation>
    <scope>NUCLEOTIDE SEQUENCE [LARGE SCALE GENOMIC DNA]</scope>
</reference>
<dbReference type="Proteomes" id="UP000054928">
    <property type="component" value="Unassembled WGS sequence"/>
</dbReference>
<organism evidence="1 2">
    <name type="scientific">Plasmopara halstedii</name>
    <name type="common">Downy mildew of sunflower</name>
    <dbReference type="NCBI Taxonomy" id="4781"/>
    <lineage>
        <taxon>Eukaryota</taxon>
        <taxon>Sar</taxon>
        <taxon>Stramenopiles</taxon>
        <taxon>Oomycota</taxon>
        <taxon>Peronosporomycetes</taxon>
        <taxon>Peronosporales</taxon>
        <taxon>Peronosporaceae</taxon>
        <taxon>Plasmopara</taxon>
    </lineage>
</organism>
<keyword evidence="2" id="KW-1185">Reference proteome</keyword>
<dbReference type="AlphaFoldDB" id="A0A0P1AWB1"/>
<evidence type="ECO:0000313" key="2">
    <source>
        <dbReference type="Proteomes" id="UP000054928"/>
    </source>
</evidence>
<evidence type="ECO:0000313" key="1">
    <source>
        <dbReference type="EMBL" id="CEG46288.1"/>
    </source>
</evidence>
<dbReference type="EMBL" id="CCYD01002047">
    <property type="protein sequence ID" value="CEG46288.1"/>
    <property type="molecule type" value="Genomic_DNA"/>
</dbReference>
<proteinExistence type="predicted"/>
<accession>A0A0P1AWB1</accession>
<dbReference type="RefSeq" id="XP_024582657.1">
    <property type="nucleotide sequence ID" value="XM_024717128.1"/>
</dbReference>
<name>A0A0P1AWB1_PLAHL</name>
<protein>
    <submittedName>
        <fullName evidence="1">Uncharacterized protein</fullName>
    </submittedName>
</protein>
<sequence length="133" mass="15211">MQLVINQSRFLRSPSSRQELLTSSLGIAEAVTNQTCDPDSTVKKVIDIQFPRFDPEDDQDTLDIRGVFPNAPSKKDMLEKEERFSFTTFTAFLLAWLLSSSNFPFSALVDVEITVDHSESNVTFCEKTHRRYK</sequence>
<dbReference type="GeneID" id="36397753"/>